<organism evidence="7 8">
    <name type="scientific">Prorocentrum cordatum</name>
    <dbReference type="NCBI Taxonomy" id="2364126"/>
    <lineage>
        <taxon>Eukaryota</taxon>
        <taxon>Sar</taxon>
        <taxon>Alveolata</taxon>
        <taxon>Dinophyceae</taxon>
        <taxon>Prorocentrales</taxon>
        <taxon>Prorocentraceae</taxon>
        <taxon>Prorocentrum</taxon>
    </lineage>
</organism>
<comment type="caution">
    <text evidence="7">The sequence shown here is derived from an EMBL/GenBank/DDBJ whole genome shotgun (WGS) entry which is preliminary data.</text>
</comment>
<dbReference type="PANTHER" id="PTHR22906:SF21">
    <property type="entry name" value="SEMA DOMAIN-CONTAINING PROTEIN"/>
    <property type="match status" value="1"/>
</dbReference>
<reference evidence="7" key="1">
    <citation type="submission" date="2023-10" db="EMBL/GenBank/DDBJ databases">
        <authorList>
            <person name="Chen Y."/>
            <person name="Shah S."/>
            <person name="Dougan E. K."/>
            <person name="Thang M."/>
            <person name="Chan C."/>
        </authorList>
    </citation>
    <scope>NUCLEOTIDE SEQUENCE [LARGE SCALE GENOMIC DNA]</scope>
</reference>
<dbReference type="Pfam" id="PF19028">
    <property type="entry name" value="TSP1_spondin"/>
    <property type="match status" value="1"/>
</dbReference>
<dbReference type="InterPro" id="IPR002035">
    <property type="entry name" value="VWF_A"/>
</dbReference>
<feature type="compositionally biased region" description="Low complexity" evidence="5">
    <location>
        <begin position="316"/>
        <end position="345"/>
    </location>
</feature>
<evidence type="ECO:0000259" key="6">
    <source>
        <dbReference type="PROSITE" id="PS50234"/>
    </source>
</evidence>
<evidence type="ECO:0000256" key="2">
    <source>
        <dbReference type="ARBA" id="ARBA00022737"/>
    </source>
</evidence>
<dbReference type="Gene3D" id="3.40.50.410">
    <property type="entry name" value="von Willebrand factor, type A domain"/>
    <property type="match status" value="1"/>
</dbReference>
<dbReference type="PANTHER" id="PTHR22906">
    <property type="entry name" value="PROPERDIN"/>
    <property type="match status" value="1"/>
</dbReference>
<sequence length="469" mass="51057">MVAAPNKYGMSCPALTMQKKCNQIRCPVNCKVSEWSGFSTCTADCGGGQQQRTRAILVKPRTNGGAECDSALEERPCNTGSCNRDCVLDHWTEWAGCSAACGGGVRSRARGVLAPIRALGKCPAETHPDRLEEEQCNTQACYGDEVCVAKQDLVVAIDASGSEEAGFERIRALAANLTGRYRSTYYGKEQMKVGALLFGQGQQVRGGHTSAAEEVSPLTSDLASVARKIEGLAWRRGVPNMMQALSLADKMLQRGRSDAQSAILVITDAPYANSASTSSMFQHLKDKNVRIFMELPSTSSRTRMICRSSRRGPAGRGSRISSSSQATMPWRTTTTTSPRGWSPGSARTASRLRRAGLRVRRTGTLSFEQARGRLTPARRPPSCRSATPARRTATSRTIRSLRSDIRAFTFMKGSSRLDGVCFSEGVNVTSDMWQEYLDNATDVPCPGGDWEDNPYAHTYFMRPDVSSLV</sequence>
<evidence type="ECO:0000313" key="7">
    <source>
        <dbReference type="EMBL" id="CAK0820306.1"/>
    </source>
</evidence>
<evidence type="ECO:0000256" key="1">
    <source>
        <dbReference type="ARBA" id="ARBA00022729"/>
    </source>
</evidence>
<protein>
    <recommendedName>
        <fullName evidence="6">VWFA domain-containing protein</fullName>
    </recommendedName>
</protein>
<evidence type="ECO:0000256" key="3">
    <source>
        <dbReference type="ARBA" id="ARBA00023157"/>
    </source>
</evidence>
<dbReference type="Pfam" id="PF00090">
    <property type="entry name" value="TSP_1"/>
    <property type="match status" value="1"/>
</dbReference>
<keyword evidence="4" id="KW-0325">Glycoprotein</keyword>
<keyword evidence="8" id="KW-1185">Reference proteome</keyword>
<dbReference type="SUPFAM" id="SSF82895">
    <property type="entry name" value="TSP-1 type 1 repeat"/>
    <property type="match status" value="2"/>
</dbReference>
<accession>A0ABN9RMC3</accession>
<gene>
    <name evidence="7" type="ORF">PCOR1329_LOCUS22052</name>
</gene>
<dbReference type="CDD" id="cd00198">
    <property type="entry name" value="vWFA"/>
    <property type="match status" value="1"/>
</dbReference>
<dbReference type="EMBL" id="CAUYUJ010007324">
    <property type="protein sequence ID" value="CAK0820306.1"/>
    <property type="molecule type" value="Genomic_DNA"/>
</dbReference>
<evidence type="ECO:0000256" key="5">
    <source>
        <dbReference type="SAM" id="MobiDB-lite"/>
    </source>
</evidence>
<feature type="region of interest" description="Disordered" evidence="5">
    <location>
        <begin position="306"/>
        <end position="354"/>
    </location>
</feature>
<evidence type="ECO:0000313" key="8">
    <source>
        <dbReference type="Proteomes" id="UP001189429"/>
    </source>
</evidence>
<feature type="region of interest" description="Disordered" evidence="5">
    <location>
        <begin position="366"/>
        <end position="392"/>
    </location>
</feature>
<dbReference type="InterPro" id="IPR044004">
    <property type="entry name" value="TSP1_spondin_dom"/>
</dbReference>
<dbReference type="InterPro" id="IPR036465">
    <property type="entry name" value="vWFA_dom_sf"/>
</dbReference>
<keyword evidence="1" id="KW-0732">Signal</keyword>
<evidence type="ECO:0000256" key="4">
    <source>
        <dbReference type="ARBA" id="ARBA00023180"/>
    </source>
</evidence>
<name>A0ABN9RMC3_9DINO</name>
<dbReference type="Gene3D" id="2.20.100.10">
    <property type="entry name" value="Thrombospondin type-1 (TSP1) repeat"/>
    <property type="match status" value="2"/>
</dbReference>
<dbReference type="InterPro" id="IPR052065">
    <property type="entry name" value="Compl_asym_regulator"/>
</dbReference>
<dbReference type="Proteomes" id="UP001189429">
    <property type="component" value="Unassembled WGS sequence"/>
</dbReference>
<proteinExistence type="predicted"/>
<keyword evidence="2" id="KW-0677">Repeat</keyword>
<dbReference type="InterPro" id="IPR036383">
    <property type="entry name" value="TSP1_rpt_sf"/>
</dbReference>
<keyword evidence="3" id="KW-1015">Disulfide bond</keyword>
<dbReference type="PROSITE" id="PS50092">
    <property type="entry name" value="TSP1"/>
    <property type="match status" value="2"/>
</dbReference>
<dbReference type="InterPro" id="IPR000884">
    <property type="entry name" value="TSP1_rpt"/>
</dbReference>
<dbReference type="SMART" id="SM00209">
    <property type="entry name" value="TSP1"/>
    <property type="match status" value="2"/>
</dbReference>
<dbReference type="SMART" id="SM00327">
    <property type="entry name" value="VWA"/>
    <property type="match status" value="1"/>
</dbReference>
<dbReference type="SUPFAM" id="SSF53300">
    <property type="entry name" value="vWA-like"/>
    <property type="match status" value="1"/>
</dbReference>
<dbReference type="PROSITE" id="PS50234">
    <property type="entry name" value="VWFA"/>
    <property type="match status" value="1"/>
</dbReference>
<feature type="domain" description="VWFA" evidence="6">
    <location>
        <begin position="152"/>
        <end position="292"/>
    </location>
</feature>
<dbReference type="Pfam" id="PF00092">
    <property type="entry name" value="VWA"/>
    <property type="match status" value="1"/>
</dbReference>